<dbReference type="InterPro" id="IPR001932">
    <property type="entry name" value="PPM-type_phosphatase-like_dom"/>
</dbReference>
<keyword evidence="4" id="KW-1185">Reference proteome</keyword>
<keyword evidence="1" id="KW-0904">Protein phosphatase</keyword>
<dbReference type="VEuPathDB" id="FungiDB:PYU1_G010928"/>
<proteinExistence type="inferred from homology"/>
<dbReference type="Proteomes" id="UP000019132">
    <property type="component" value="Unassembled WGS sequence"/>
</dbReference>
<comment type="cofactor">
    <cofactor evidence="1">
        <name>Mg(2+)</name>
        <dbReference type="ChEBI" id="CHEBI:18420"/>
    </cofactor>
</comment>
<feature type="domain" description="PPM-type phosphatase" evidence="2">
    <location>
        <begin position="43"/>
        <end position="299"/>
    </location>
</feature>
<protein>
    <recommendedName>
        <fullName evidence="1">Protein phosphatase</fullName>
        <ecNumber evidence="1">3.1.3.16</ecNumber>
    </recommendedName>
</protein>
<dbReference type="InParanoid" id="K3X152"/>
<dbReference type="HOGENOM" id="CLU_029404_3_0_1"/>
<dbReference type="PANTHER" id="PTHR12320">
    <property type="entry name" value="PROTEIN PHOSPHATASE 2C"/>
    <property type="match status" value="1"/>
</dbReference>
<dbReference type="PROSITE" id="PS51746">
    <property type="entry name" value="PPM_2"/>
    <property type="match status" value="1"/>
</dbReference>
<dbReference type="Gene3D" id="3.60.40.10">
    <property type="entry name" value="PPM-type phosphatase domain"/>
    <property type="match status" value="2"/>
</dbReference>
<dbReference type="GO" id="GO:0004722">
    <property type="term" value="F:protein serine/threonine phosphatase activity"/>
    <property type="evidence" value="ECO:0007669"/>
    <property type="project" value="UniProtKB-EC"/>
</dbReference>
<dbReference type="EC" id="3.1.3.16" evidence="1"/>
<comment type="catalytic activity">
    <reaction evidence="1">
        <text>O-phospho-L-threonyl-[protein] + H2O = L-threonyl-[protein] + phosphate</text>
        <dbReference type="Rhea" id="RHEA:47004"/>
        <dbReference type="Rhea" id="RHEA-COMP:11060"/>
        <dbReference type="Rhea" id="RHEA-COMP:11605"/>
        <dbReference type="ChEBI" id="CHEBI:15377"/>
        <dbReference type="ChEBI" id="CHEBI:30013"/>
        <dbReference type="ChEBI" id="CHEBI:43474"/>
        <dbReference type="ChEBI" id="CHEBI:61977"/>
        <dbReference type="EC" id="3.1.3.16"/>
    </reaction>
</comment>
<organism evidence="3 4">
    <name type="scientific">Globisporangium ultimum (strain ATCC 200006 / CBS 805.95 / DAOM BR144)</name>
    <name type="common">Pythium ultimum</name>
    <dbReference type="NCBI Taxonomy" id="431595"/>
    <lineage>
        <taxon>Eukaryota</taxon>
        <taxon>Sar</taxon>
        <taxon>Stramenopiles</taxon>
        <taxon>Oomycota</taxon>
        <taxon>Peronosporomycetes</taxon>
        <taxon>Pythiales</taxon>
        <taxon>Pythiaceae</taxon>
        <taxon>Globisporangium</taxon>
    </lineage>
</organism>
<dbReference type="PANTHER" id="PTHR12320:SF1">
    <property type="entry name" value="PROTEIN PHOSPHATASE PTC7 HOMOLOG"/>
    <property type="match status" value="1"/>
</dbReference>
<keyword evidence="1" id="KW-0460">Magnesium</keyword>
<dbReference type="GO" id="GO:0046872">
    <property type="term" value="F:metal ion binding"/>
    <property type="evidence" value="ECO:0007669"/>
    <property type="project" value="UniProtKB-UniRule"/>
</dbReference>
<dbReference type="eggNOG" id="KOG1379">
    <property type="taxonomic scope" value="Eukaryota"/>
</dbReference>
<comment type="cofactor">
    <cofactor evidence="1">
        <name>Mn(2+)</name>
        <dbReference type="ChEBI" id="CHEBI:29035"/>
    </cofactor>
</comment>
<dbReference type="EnsemblProtists" id="PYU1_T010951">
    <property type="protein sequence ID" value="PYU1_T010951"/>
    <property type="gene ID" value="PYU1_G010928"/>
</dbReference>
<keyword evidence="1" id="KW-0464">Manganese</keyword>
<comment type="catalytic activity">
    <reaction evidence="1">
        <text>O-phospho-L-seryl-[protein] + H2O = L-seryl-[protein] + phosphate</text>
        <dbReference type="Rhea" id="RHEA:20629"/>
        <dbReference type="Rhea" id="RHEA-COMP:9863"/>
        <dbReference type="Rhea" id="RHEA-COMP:11604"/>
        <dbReference type="ChEBI" id="CHEBI:15377"/>
        <dbReference type="ChEBI" id="CHEBI:29999"/>
        <dbReference type="ChEBI" id="CHEBI:43474"/>
        <dbReference type="ChEBI" id="CHEBI:83421"/>
        <dbReference type="EC" id="3.1.3.16"/>
    </reaction>
</comment>
<dbReference type="SUPFAM" id="SSF81606">
    <property type="entry name" value="PP2C-like"/>
    <property type="match status" value="1"/>
</dbReference>
<dbReference type="SMART" id="SM00332">
    <property type="entry name" value="PP2Cc"/>
    <property type="match status" value="1"/>
</dbReference>
<evidence type="ECO:0000256" key="1">
    <source>
        <dbReference type="RuleBase" id="RU366020"/>
    </source>
</evidence>
<reference evidence="4" key="1">
    <citation type="journal article" date="2010" name="Genome Biol.">
        <title>Genome sequence of the necrotrophic plant pathogen Pythium ultimum reveals original pathogenicity mechanisms and effector repertoire.</title>
        <authorList>
            <person name="Levesque C.A."/>
            <person name="Brouwer H."/>
            <person name="Cano L."/>
            <person name="Hamilton J.P."/>
            <person name="Holt C."/>
            <person name="Huitema E."/>
            <person name="Raffaele S."/>
            <person name="Robideau G.P."/>
            <person name="Thines M."/>
            <person name="Win J."/>
            <person name="Zerillo M.M."/>
            <person name="Beakes G.W."/>
            <person name="Boore J.L."/>
            <person name="Busam D."/>
            <person name="Dumas B."/>
            <person name="Ferriera S."/>
            <person name="Fuerstenberg S.I."/>
            <person name="Gachon C.M."/>
            <person name="Gaulin E."/>
            <person name="Govers F."/>
            <person name="Grenville-Briggs L."/>
            <person name="Horner N."/>
            <person name="Hostetler J."/>
            <person name="Jiang R.H."/>
            <person name="Johnson J."/>
            <person name="Krajaejun T."/>
            <person name="Lin H."/>
            <person name="Meijer H.J."/>
            <person name="Moore B."/>
            <person name="Morris P."/>
            <person name="Phuntmart V."/>
            <person name="Puiu D."/>
            <person name="Shetty J."/>
            <person name="Stajich J.E."/>
            <person name="Tripathy S."/>
            <person name="Wawra S."/>
            <person name="van West P."/>
            <person name="Whitty B.R."/>
            <person name="Coutinho P.M."/>
            <person name="Henrissat B."/>
            <person name="Martin F."/>
            <person name="Thomas P.D."/>
            <person name="Tyler B.M."/>
            <person name="De Vries R.P."/>
            <person name="Kamoun S."/>
            <person name="Yandell M."/>
            <person name="Tisserat N."/>
            <person name="Buell C.R."/>
        </authorList>
    </citation>
    <scope>NUCLEOTIDE SEQUENCE</scope>
    <source>
        <strain evidence="4">DAOM:BR144</strain>
    </source>
</reference>
<dbReference type="STRING" id="431595.K3X152"/>
<dbReference type="SMART" id="SM00331">
    <property type="entry name" value="PP2C_SIG"/>
    <property type="match status" value="1"/>
</dbReference>
<reference evidence="4" key="2">
    <citation type="submission" date="2010-04" db="EMBL/GenBank/DDBJ databases">
        <authorList>
            <person name="Buell R."/>
            <person name="Hamilton J."/>
            <person name="Hostetler J."/>
        </authorList>
    </citation>
    <scope>NUCLEOTIDE SEQUENCE [LARGE SCALE GENOMIC DNA]</scope>
    <source>
        <strain evidence="4">DAOM:BR144</strain>
    </source>
</reference>
<name>K3X152_GLOUD</name>
<sequence>MALRTNLLRRPSVRLALRDAQHRFLCASTSPSRSSSLQLVSGACKLPHPQKRATGGEDAWFICSNTVGVADGVGGWARKGIDSGEYSRTLMNSAHSALGSVASASDSVPTPLEVLTYAHGKARCAGSSTACIVQLHDLALRTINLGDSGFLLCRPQSSPESEKDEDKPFKWQVVYEAPHQSHYFNCPFQLGFNNGDLPDQGQRVELEVREGDLIVLGTDGLFDNLFPAQITSLLDTVLPPTPEIGSESMEKVASCIAHTAHKSAKGTKNKTPFAQAAQNAGYEYLGGKMDDITVITALVTAAR</sequence>
<evidence type="ECO:0000313" key="4">
    <source>
        <dbReference type="Proteomes" id="UP000019132"/>
    </source>
</evidence>
<evidence type="ECO:0000313" key="3">
    <source>
        <dbReference type="EnsemblProtists" id="PYU1_T010951"/>
    </source>
</evidence>
<accession>K3X152</accession>
<dbReference type="EMBL" id="GL376590">
    <property type="status" value="NOT_ANNOTATED_CDS"/>
    <property type="molecule type" value="Genomic_DNA"/>
</dbReference>
<evidence type="ECO:0000259" key="2">
    <source>
        <dbReference type="PROSITE" id="PS51746"/>
    </source>
</evidence>
<reference evidence="3" key="3">
    <citation type="submission" date="2015-02" db="UniProtKB">
        <authorList>
            <consortium name="EnsemblProtists"/>
        </authorList>
    </citation>
    <scope>IDENTIFICATION</scope>
    <source>
        <strain evidence="3">DAOM BR144</strain>
    </source>
</reference>
<keyword evidence="1" id="KW-0378">Hydrolase</keyword>
<dbReference type="OMA" id="ANTIAWM"/>
<keyword evidence="1" id="KW-0479">Metal-binding</keyword>
<dbReference type="InterPro" id="IPR036457">
    <property type="entry name" value="PPM-type-like_dom_sf"/>
</dbReference>
<comment type="similarity">
    <text evidence="1">Belongs to the PP2C family.</text>
</comment>
<dbReference type="InterPro" id="IPR039123">
    <property type="entry name" value="PPTC7"/>
</dbReference>
<dbReference type="AlphaFoldDB" id="K3X152"/>